<accession>A0A1P8WEW0</accession>
<organism evidence="2 3">
    <name type="scientific">Fuerstiella marisgermanici</name>
    <dbReference type="NCBI Taxonomy" id="1891926"/>
    <lineage>
        <taxon>Bacteria</taxon>
        <taxon>Pseudomonadati</taxon>
        <taxon>Planctomycetota</taxon>
        <taxon>Planctomycetia</taxon>
        <taxon>Planctomycetales</taxon>
        <taxon>Planctomycetaceae</taxon>
        <taxon>Fuerstiella</taxon>
    </lineage>
</organism>
<name>A0A1P8WEW0_9PLAN</name>
<protein>
    <submittedName>
        <fullName evidence="2">Uncharacterized protein</fullName>
    </submittedName>
</protein>
<keyword evidence="3" id="KW-1185">Reference proteome</keyword>
<evidence type="ECO:0000313" key="3">
    <source>
        <dbReference type="Proteomes" id="UP000187735"/>
    </source>
</evidence>
<proteinExistence type="predicted"/>
<feature type="compositionally biased region" description="Polar residues" evidence="1">
    <location>
        <begin position="29"/>
        <end position="53"/>
    </location>
</feature>
<gene>
    <name evidence="2" type="ORF">Fuma_02194</name>
</gene>
<feature type="region of interest" description="Disordered" evidence="1">
    <location>
        <begin position="29"/>
        <end position="57"/>
    </location>
</feature>
<evidence type="ECO:0000313" key="2">
    <source>
        <dbReference type="EMBL" id="APZ92583.1"/>
    </source>
</evidence>
<dbReference type="AlphaFoldDB" id="A0A1P8WEW0"/>
<dbReference type="STRING" id="1891926.Fuma_02194"/>
<sequence length="164" mass="17347">MSVIFRDFAPASLCLILFVTCNGCGQDSTTAGGPDSTTANDSSRTSEPGSTSVEDPEPGVVELKQANAKLNDGIVQFEVAYAFTSGSPVKTYLCTVQFSDSEQAGIKPLEAFELHPEGSFRMGIEVGDNPVDEFEITFSEADSPDRGYTVISNTLTGQVTTSSP</sequence>
<dbReference type="OrthoDB" id="284372at2"/>
<evidence type="ECO:0000256" key="1">
    <source>
        <dbReference type="SAM" id="MobiDB-lite"/>
    </source>
</evidence>
<dbReference type="RefSeq" id="WP_077024184.1">
    <property type="nucleotide sequence ID" value="NZ_CP017641.1"/>
</dbReference>
<reference evidence="2 3" key="1">
    <citation type="journal article" date="2016" name="Front. Microbiol.">
        <title>Fuerstia marisgermanicae gen. nov., sp. nov., an Unusual Member of the Phylum Planctomycetes from the German Wadden Sea.</title>
        <authorList>
            <person name="Kohn T."/>
            <person name="Heuer A."/>
            <person name="Jogler M."/>
            <person name="Vollmers J."/>
            <person name="Boedeker C."/>
            <person name="Bunk B."/>
            <person name="Rast P."/>
            <person name="Borchert D."/>
            <person name="Glockner I."/>
            <person name="Freese H.M."/>
            <person name="Klenk H.P."/>
            <person name="Overmann J."/>
            <person name="Kaster A.K."/>
            <person name="Rohde M."/>
            <person name="Wiegand S."/>
            <person name="Jogler C."/>
        </authorList>
    </citation>
    <scope>NUCLEOTIDE SEQUENCE [LARGE SCALE GENOMIC DNA]</scope>
    <source>
        <strain evidence="2 3">NH11</strain>
    </source>
</reference>
<dbReference type="EMBL" id="CP017641">
    <property type="protein sequence ID" value="APZ92583.1"/>
    <property type="molecule type" value="Genomic_DNA"/>
</dbReference>
<dbReference type="KEGG" id="fmr:Fuma_02194"/>
<dbReference type="Proteomes" id="UP000187735">
    <property type="component" value="Chromosome"/>
</dbReference>